<reference evidence="1 2" key="1">
    <citation type="submission" date="2020-06" db="EMBL/GenBank/DDBJ databases">
        <title>Actinomadura xiongansis sp. nov., isolated from soil of Baiyangdian.</title>
        <authorList>
            <person name="Zhang X."/>
        </authorList>
    </citation>
    <scope>NUCLEOTIDE SEQUENCE [LARGE SCALE GENOMIC DNA]</scope>
    <source>
        <strain evidence="1 2">HBUM206468</strain>
    </source>
</reference>
<sequence>MDSNDALDCDPDDGFYWDENNRSASTLREIGDLDLARSDTIAAMMAEND</sequence>
<dbReference type="EMBL" id="JABVEC010000001">
    <property type="protein sequence ID" value="MBC6464244.1"/>
    <property type="molecule type" value="Genomic_DNA"/>
</dbReference>
<dbReference type="Proteomes" id="UP000805614">
    <property type="component" value="Unassembled WGS sequence"/>
</dbReference>
<dbReference type="RefSeq" id="WP_187241176.1">
    <property type="nucleotide sequence ID" value="NZ_BAAAOK010000011.1"/>
</dbReference>
<gene>
    <name evidence="1" type="ORF">HKK74_01835</name>
</gene>
<evidence type="ECO:0000313" key="1">
    <source>
        <dbReference type="EMBL" id="MBC6464244.1"/>
    </source>
</evidence>
<protein>
    <submittedName>
        <fullName evidence="1">Uncharacterized protein</fullName>
    </submittedName>
</protein>
<evidence type="ECO:0000313" key="2">
    <source>
        <dbReference type="Proteomes" id="UP000805614"/>
    </source>
</evidence>
<name>A0ABR7LHM1_9ACTN</name>
<comment type="caution">
    <text evidence="1">The sequence shown here is derived from an EMBL/GenBank/DDBJ whole genome shotgun (WGS) entry which is preliminary data.</text>
</comment>
<proteinExistence type="predicted"/>
<accession>A0ABR7LHM1</accession>
<keyword evidence="2" id="KW-1185">Reference proteome</keyword>
<organism evidence="1 2">
    <name type="scientific">Actinomadura alba</name>
    <dbReference type="NCBI Taxonomy" id="406431"/>
    <lineage>
        <taxon>Bacteria</taxon>
        <taxon>Bacillati</taxon>
        <taxon>Actinomycetota</taxon>
        <taxon>Actinomycetes</taxon>
        <taxon>Streptosporangiales</taxon>
        <taxon>Thermomonosporaceae</taxon>
        <taxon>Actinomadura</taxon>
    </lineage>
</organism>